<accession>A0ACA9SK04</accession>
<name>A0ACA9SK04_9GLOM</name>
<comment type="caution">
    <text evidence="1">The sequence shown here is derived from an EMBL/GenBank/DDBJ whole genome shotgun (WGS) entry which is preliminary data.</text>
</comment>
<evidence type="ECO:0000313" key="1">
    <source>
        <dbReference type="EMBL" id="CAG8840805.1"/>
    </source>
</evidence>
<feature type="non-terminal residue" evidence="1">
    <location>
        <position position="1"/>
    </location>
</feature>
<dbReference type="EMBL" id="CAJVQC010127891">
    <property type="protein sequence ID" value="CAG8840805.1"/>
    <property type="molecule type" value="Genomic_DNA"/>
</dbReference>
<evidence type="ECO:0000313" key="2">
    <source>
        <dbReference type="Proteomes" id="UP000789920"/>
    </source>
</evidence>
<gene>
    <name evidence="1" type="ORF">RPERSI_LOCUS31586</name>
</gene>
<sequence length="187" mass="21449">THISKLEIGYAAQQMLINSINFLEKILTTCNKIDNLIIKVSAFENNPEIKNSIILIINVQKQLKKFSFRGVDSWIEEIIKAVLLSQANSLISIKLKCINISKSSLNSLAKCKNLENFVILNYSGLVKLHNNFEFKTLKKLYIRRPLINIKVPNLIELTLDVLTQEVMLYIIENCPNITHLTLNNYHP</sequence>
<feature type="non-terminal residue" evidence="1">
    <location>
        <position position="187"/>
    </location>
</feature>
<keyword evidence="2" id="KW-1185">Reference proteome</keyword>
<proteinExistence type="predicted"/>
<reference evidence="1" key="1">
    <citation type="submission" date="2021-06" db="EMBL/GenBank/DDBJ databases">
        <authorList>
            <person name="Kallberg Y."/>
            <person name="Tangrot J."/>
            <person name="Rosling A."/>
        </authorList>
    </citation>
    <scope>NUCLEOTIDE SEQUENCE</scope>
    <source>
        <strain evidence="1">MA461A</strain>
    </source>
</reference>
<organism evidence="1 2">
    <name type="scientific">Racocetra persica</name>
    <dbReference type="NCBI Taxonomy" id="160502"/>
    <lineage>
        <taxon>Eukaryota</taxon>
        <taxon>Fungi</taxon>
        <taxon>Fungi incertae sedis</taxon>
        <taxon>Mucoromycota</taxon>
        <taxon>Glomeromycotina</taxon>
        <taxon>Glomeromycetes</taxon>
        <taxon>Diversisporales</taxon>
        <taxon>Gigasporaceae</taxon>
        <taxon>Racocetra</taxon>
    </lineage>
</organism>
<dbReference type="Proteomes" id="UP000789920">
    <property type="component" value="Unassembled WGS sequence"/>
</dbReference>
<protein>
    <submittedName>
        <fullName evidence="1">9897_t:CDS:1</fullName>
    </submittedName>
</protein>